<evidence type="ECO:0000256" key="13">
    <source>
        <dbReference type="HAMAP-Rule" id="MF_01810"/>
    </source>
</evidence>
<dbReference type="InterPro" id="IPR001708">
    <property type="entry name" value="YidC/ALB3/OXA1/COX18"/>
</dbReference>
<evidence type="ECO:0000259" key="16">
    <source>
        <dbReference type="Pfam" id="PF14849"/>
    </source>
</evidence>
<comment type="subunit">
    <text evidence="13">Interacts with the Sec translocase complex via SecD. Specifically interacts with transmembrane segments of nascent integral membrane proteins during membrane integration.</text>
</comment>
<dbReference type="OrthoDB" id="9780552at2"/>
<comment type="subcellular location">
    <subcellularLocation>
        <location evidence="1">Cell inner membrane</location>
        <topology evidence="1">Multi-pass membrane protein</topology>
    </subcellularLocation>
    <subcellularLocation>
        <location evidence="13">Cell membrane</location>
        <topology evidence="13">Multi-pass membrane protein</topology>
    </subcellularLocation>
</comment>
<evidence type="ECO:0000256" key="11">
    <source>
        <dbReference type="ARBA" id="ARBA00033245"/>
    </source>
</evidence>
<keyword evidence="5 13" id="KW-1003">Cell membrane</keyword>
<evidence type="ECO:0000256" key="7">
    <source>
        <dbReference type="ARBA" id="ARBA00022927"/>
    </source>
</evidence>
<feature type="compositionally biased region" description="Low complexity" evidence="14">
    <location>
        <begin position="47"/>
        <end position="61"/>
    </location>
</feature>
<keyword evidence="18" id="KW-1185">Reference proteome</keyword>
<dbReference type="AlphaFoldDB" id="A0A0W0SMU5"/>
<dbReference type="Proteomes" id="UP000054736">
    <property type="component" value="Unassembled WGS sequence"/>
</dbReference>
<dbReference type="RefSeq" id="WP_058497144.1">
    <property type="nucleotide sequence ID" value="NZ_CAAAIU010000004.1"/>
</dbReference>
<dbReference type="Pfam" id="PF02096">
    <property type="entry name" value="60KD_IMP"/>
    <property type="match status" value="1"/>
</dbReference>
<sequence>MDIRRVVLYAALALVIYSLWMNWQHDYPPTPRQLTSQTTATANQGSLLPNLTNTPNNQPNQEVAPEQNTSLTNSPSTQPIRVKTDVIDLSIDLQQGDIINTQLLDYPVSVDEKDKPITLLQNQAGERYVANSSLFTNNNQVKHVDFGFTSAQQQYQLAPGQDKLVVVLNGKTAEGLAVKKEFTFTKGSYLVQVNYVIDNQGTTPWKGYMNTQLLRTSPQEDKSSIFHVGSYTGASYSNPGQQRYKKVNFKDMTKANLDVNAQGGWIAMQQHYFVSAWIPKSDSHNLFYTRAADGDYTIGAVSQPLTIEPGAQKEIGSSLYVGPEITSQLKEISPGLDLTVDYGWLWFLSSLLFSLMKAIHSVVGNWGWSIVLVTVLIKLAFYRLSATSYKSMAGMRKLQPKLQALRERHGDDKAKMSQATMELYRQEKVNPLGGCLPILIQIPVFIALYWVLLESVELRQAPFIFWIKDLAVADPYHILPIIMGATMLIQQRLNPAPPDPMQAKVMMFLPILFTALFWNFPAGLVLYWIVNNALSILQQWYITRKYSDDRPKKKTLISANDAK</sequence>
<reference evidence="17 18" key="1">
    <citation type="submission" date="2015-11" db="EMBL/GenBank/DDBJ databases">
        <title>Genomic analysis of 38 Legionella species identifies large and diverse effector repertoires.</title>
        <authorList>
            <person name="Burstein D."/>
            <person name="Amaro F."/>
            <person name="Zusman T."/>
            <person name="Lifshitz Z."/>
            <person name="Cohen O."/>
            <person name="Gilbert J.A."/>
            <person name="Pupko T."/>
            <person name="Shuman H.A."/>
            <person name="Segal G."/>
        </authorList>
    </citation>
    <scope>NUCLEOTIDE SEQUENCE [LARGE SCALE GENOMIC DNA]</scope>
    <source>
        <strain evidence="17 18">ATCC 700990</strain>
    </source>
</reference>
<evidence type="ECO:0000256" key="10">
    <source>
        <dbReference type="ARBA" id="ARBA00023186"/>
    </source>
</evidence>
<accession>A0A0W0SMU5</accession>
<dbReference type="GO" id="GO:0032977">
    <property type="term" value="F:membrane insertase activity"/>
    <property type="evidence" value="ECO:0007669"/>
    <property type="project" value="InterPro"/>
</dbReference>
<feature type="domain" description="Membrane insertase YidC N-terminal" evidence="16">
    <location>
        <begin position="80"/>
        <end position="354"/>
    </location>
</feature>
<keyword evidence="9 13" id="KW-0472">Membrane</keyword>
<keyword evidence="10 13" id="KW-0143">Chaperone</keyword>
<dbReference type="NCBIfam" id="TIGR03592">
    <property type="entry name" value="yidC_oxa1_cterm"/>
    <property type="match status" value="1"/>
</dbReference>
<protein>
    <recommendedName>
        <fullName evidence="3 13">Membrane protein insertase YidC</fullName>
    </recommendedName>
    <alternativeName>
        <fullName evidence="12 13">Foldase YidC</fullName>
    </alternativeName>
    <alternativeName>
        <fullName evidence="11 13">Membrane integrase YidC</fullName>
    </alternativeName>
    <alternativeName>
        <fullName evidence="13">Membrane protein YidC</fullName>
    </alternativeName>
</protein>
<feature type="transmembrane region" description="Helical" evidence="13">
    <location>
        <begin position="366"/>
        <end position="386"/>
    </location>
</feature>
<evidence type="ECO:0000256" key="14">
    <source>
        <dbReference type="SAM" id="MobiDB-lite"/>
    </source>
</evidence>
<dbReference type="STRING" id="1212489.Ldro_2886"/>
<evidence type="ECO:0000256" key="1">
    <source>
        <dbReference type="ARBA" id="ARBA00004429"/>
    </source>
</evidence>
<evidence type="ECO:0000256" key="8">
    <source>
        <dbReference type="ARBA" id="ARBA00022989"/>
    </source>
</evidence>
<dbReference type="GO" id="GO:0015031">
    <property type="term" value="P:protein transport"/>
    <property type="evidence" value="ECO:0007669"/>
    <property type="project" value="UniProtKB-KW"/>
</dbReference>
<evidence type="ECO:0000313" key="17">
    <source>
        <dbReference type="EMBL" id="KTC84722.1"/>
    </source>
</evidence>
<dbReference type="NCBIfam" id="NF002353">
    <property type="entry name" value="PRK01318.1-4"/>
    <property type="match status" value="1"/>
</dbReference>
<evidence type="ECO:0000256" key="12">
    <source>
        <dbReference type="ARBA" id="ARBA00033342"/>
    </source>
</evidence>
<dbReference type="CDD" id="cd20070">
    <property type="entry name" value="5TM_YidC_Alb3"/>
    <property type="match status" value="1"/>
</dbReference>
<dbReference type="EMBL" id="LNXY01000031">
    <property type="protein sequence ID" value="KTC84722.1"/>
    <property type="molecule type" value="Genomic_DNA"/>
</dbReference>
<dbReference type="InterPro" id="IPR028055">
    <property type="entry name" value="YidC/Oxa/ALB_C"/>
</dbReference>
<keyword evidence="4 13" id="KW-0813">Transport</keyword>
<name>A0A0W0SMU5_9GAMM</name>
<comment type="similarity">
    <text evidence="2 13">Belongs to the OXA1/ALB3/YidC family. Type 1 subfamily.</text>
</comment>
<feature type="domain" description="Membrane insertase YidC/Oxa/ALB C-terminal" evidence="15">
    <location>
        <begin position="366"/>
        <end position="544"/>
    </location>
</feature>
<dbReference type="HAMAP" id="MF_01810">
    <property type="entry name" value="YidC_type1"/>
    <property type="match status" value="1"/>
</dbReference>
<dbReference type="PRINTS" id="PR00701">
    <property type="entry name" value="60KDINNERMP"/>
</dbReference>
<dbReference type="InterPro" id="IPR047196">
    <property type="entry name" value="YidC_ALB_C"/>
</dbReference>
<dbReference type="InterPro" id="IPR038221">
    <property type="entry name" value="YidC_periplasmic_sf"/>
</dbReference>
<dbReference type="NCBIfam" id="NF002352">
    <property type="entry name" value="PRK01318.1-3"/>
    <property type="match status" value="1"/>
</dbReference>
<evidence type="ECO:0000313" key="18">
    <source>
        <dbReference type="Proteomes" id="UP000054736"/>
    </source>
</evidence>
<dbReference type="Gene3D" id="2.70.98.90">
    <property type="match status" value="1"/>
</dbReference>
<feature type="transmembrane region" description="Helical" evidence="13">
    <location>
        <begin position="6"/>
        <end position="23"/>
    </location>
</feature>
<feature type="compositionally biased region" description="Polar residues" evidence="14">
    <location>
        <begin position="66"/>
        <end position="78"/>
    </location>
</feature>
<evidence type="ECO:0000256" key="9">
    <source>
        <dbReference type="ARBA" id="ARBA00023136"/>
    </source>
</evidence>
<dbReference type="NCBIfam" id="TIGR03593">
    <property type="entry name" value="yidC_nterm"/>
    <property type="match status" value="1"/>
</dbReference>
<evidence type="ECO:0000259" key="15">
    <source>
        <dbReference type="Pfam" id="PF02096"/>
    </source>
</evidence>
<proteinExistence type="inferred from homology"/>
<evidence type="ECO:0000256" key="5">
    <source>
        <dbReference type="ARBA" id="ARBA00022475"/>
    </source>
</evidence>
<dbReference type="GO" id="GO:0005886">
    <property type="term" value="C:plasma membrane"/>
    <property type="evidence" value="ECO:0007669"/>
    <property type="project" value="UniProtKB-SubCell"/>
</dbReference>
<organism evidence="17 18">
    <name type="scientific">Legionella drozanskii LLAP-1</name>
    <dbReference type="NCBI Taxonomy" id="1212489"/>
    <lineage>
        <taxon>Bacteria</taxon>
        <taxon>Pseudomonadati</taxon>
        <taxon>Pseudomonadota</taxon>
        <taxon>Gammaproteobacteria</taxon>
        <taxon>Legionellales</taxon>
        <taxon>Legionellaceae</taxon>
        <taxon>Legionella</taxon>
    </lineage>
</organism>
<dbReference type="PRINTS" id="PR01900">
    <property type="entry name" value="YIDCPROTEIN"/>
</dbReference>
<feature type="region of interest" description="Disordered" evidence="14">
    <location>
        <begin position="44"/>
        <end position="78"/>
    </location>
</feature>
<keyword evidence="6 13" id="KW-0812">Transmembrane</keyword>
<dbReference type="PANTHER" id="PTHR12428">
    <property type="entry name" value="OXA1"/>
    <property type="match status" value="1"/>
</dbReference>
<comment type="caution">
    <text evidence="17">The sequence shown here is derived from an EMBL/GenBank/DDBJ whole genome shotgun (WGS) entry which is preliminary data.</text>
</comment>
<dbReference type="CDD" id="cd19961">
    <property type="entry name" value="EcYidC-like_peri"/>
    <property type="match status" value="1"/>
</dbReference>
<evidence type="ECO:0000256" key="6">
    <source>
        <dbReference type="ARBA" id="ARBA00022692"/>
    </source>
</evidence>
<keyword evidence="8 13" id="KW-1133">Transmembrane helix</keyword>
<dbReference type="Pfam" id="PF14849">
    <property type="entry name" value="YidC_periplas"/>
    <property type="match status" value="1"/>
</dbReference>
<comment type="function">
    <text evidence="13">Required for the insertion and/or proper folding and/or complex formation of integral membrane proteins into the membrane. Involved in integration of membrane proteins that insert both dependently and independently of the Sec translocase complex, as well as at least some lipoproteins. Aids folding of multispanning membrane proteins.</text>
</comment>
<feature type="transmembrane region" description="Helical" evidence="13">
    <location>
        <begin position="431"/>
        <end position="451"/>
    </location>
</feature>
<evidence type="ECO:0000256" key="2">
    <source>
        <dbReference type="ARBA" id="ARBA00010527"/>
    </source>
</evidence>
<dbReference type="InterPro" id="IPR028053">
    <property type="entry name" value="Membr_insert_YidC_N"/>
</dbReference>
<comment type="caution">
    <text evidence="13">Lacks conserved residue(s) required for the propagation of feature annotation.</text>
</comment>
<dbReference type="PANTHER" id="PTHR12428:SF65">
    <property type="entry name" value="CYTOCHROME C OXIDASE ASSEMBLY PROTEIN COX18, MITOCHONDRIAL"/>
    <property type="match status" value="1"/>
</dbReference>
<dbReference type="PATRIC" id="fig|1212489.4.peg.3040"/>
<dbReference type="InterPro" id="IPR019998">
    <property type="entry name" value="Membr_insert_YidC"/>
</dbReference>
<keyword evidence="7 13" id="KW-0653">Protein transport</keyword>
<dbReference type="GO" id="GO:0051205">
    <property type="term" value="P:protein insertion into membrane"/>
    <property type="evidence" value="ECO:0007669"/>
    <property type="project" value="TreeGrafter"/>
</dbReference>
<gene>
    <name evidence="17" type="primary">oxaA</name>
    <name evidence="13" type="synonym">yidC</name>
    <name evidence="17" type="ORF">Ldro_2886</name>
</gene>
<evidence type="ECO:0000256" key="4">
    <source>
        <dbReference type="ARBA" id="ARBA00022448"/>
    </source>
</evidence>
<evidence type="ECO:0000256" key="3">
    <source>
        <dbReference type="ARBA" id="ARBA00015325"/>
    </source>
</evidence>